<comment type="caution">
    <text evidence="1">The sequence shown here is derived from an EMBL/GenBank/DDBJ whole genome shotgun (WGS) entry which is preliminary data.</text>
</comment>
<dbReference type="Proteomes" id="UP000823561">
    <property type="component" value="Chromosome 14"/>
</dbReference>
<accession>A0AAV6G842</accession>
<dbReference type="EMBL" id="JADWDJ010000014">
    <property type="protein sequence ID" value="KAG5270272.1"/>
    <property type="molecule type" value="Genomic_DNA"/>
</dbReference>
<gene>
    <name evidence="1" type="ORF">AALO_G00190780</name>
</gene>
<reference evidence="1" key="1">
    <citation type="submission" date="2020-10" db="EMBL/GenBank/DDBJ databases">
        <title>Chromosome-scale genome assembly of the Allis shad, Alosa alosa.</title>
        <authorList>
            <person name="Margot Z."/>
            <person name="Christophe K."/>
            <person name="Cabau C."/>
            <person name="Louis A."/>
            <person name="Berthelot C."/>
            <person name="Parey E."/>
            <person name="Roest Crollius H."/>
            <person name="Montfort J."/>
            <person name="Robinson-Rechavi M."/>
            <person name="Bucao C."/>
            <person name="Bouchez O."/>
            <person name="Gislard M."/>
            <person name="Lluch J."/>
            <person name="Milhes M."/>
            <person name="Lampietro C."/>
            <person name="Lopez Roques C."/>
            <person name="Donnadieu C."/>
            <person name="Braasch I."/>
            <person name="Desvignes T."/>
            <person name="Postlethwait J."/>
            <person name="Bobe J."/>
            <person name="Guiguen Y."/>
        </authorList>
    </citation>
    <scope>NUCLEOTIDE SEQUENCE</scope>
    <source>
        <strain evidence="1">M-15738</strain>
        <tissue evidence="1">Blood</tissue>
    </source>
</reference>
<protein>
    <submittedName>
        <fullName evidence="1">Uncharacterized protein</fullName>
    </submittedName>
</protein>
<sequence length="75" mass="8744">MRYPFEAFIWEISKLKRSNSMEFVPLRFHKFSKPSQMTAGGKDGCETLLPVAAFRRDKMKLAALTWEFWGFPVAL</sequence>
<proteinExistence type="predicted"/>
<name>A0AAV6G842_9TELE</name>
<keyword evidence="2" id="KW-1185">Reference proteome</keyword>
<organism evidence="1 2">
    <name type="scientific">Alosa alosa</name>
    <name type="common">allis shad</name>
    <dbReference type="NCBI Taxonomy" id="278164"/>
    <lineage>
        <taxon>Eukaryota</taxon>
        <taxon>Metazoa</taxon>
        <taxon>Chordata</taxon>
        <taxon>Craniata</taxon>
        <taxon>Vertebrata</taxon>
        <taxon>Euteleostomi</taxon>
        <taxon>Actinopterygii</taxon>
        <taxon>Neopterygii</taxon>
        <taxon>Teleostei</taxon>
        <taxon>Clupei</taxon>
        <taxon>Clupeiformes</taxon>
        <taxon>Clupeoidei</taxon>
        <taxon>Clupeidae</taxon>
        <taxon>Alosa</taxon>
    </lineage>
</organism>
<dbReference type="AlphaFoldDB" id="A0AAV6G842"/>
<evidence type="ECO:0000313" key="1">
    <source>
        <dbReference type="EMBL" id="KAG5270272.1"/>
    </source>
</evidence>
<evidence type="ECO:0000313" key="2">
    <source>
        <dbReference type="Proteomes" id="UP000823561"/>
    </source>
</evidence>